<dbReference type="Pfam" id="PF00550">
    <property type="entry name" value="PP-binding"/>
    <property type="match status" value="1"/>
</dbReference>
<evidence type="ECO:0000313" key="2">
    <source>
        <dbReference type="EMBL" id="KZD24778.1"/>
    </source>
</evidence>
<sequence>MLLVREPLETYRRQVRDFLLSNFYISEANSLEVDTSLLDQGIIDSTGVLEVIGFIEETFGITVEDSELLPENLDSIEGIARFVMSKKS</sequence>
<comment type="caution">
    <text evidence="2">The sequence shown here is derived from an EMBL/GenBank/DDBJ whole genome shotgun (WGS) entry which is preliminary data.</text>
</comment>
<organism evidence="2 3">
    <name type="scientific">Tardiphaga robiniae</name>
    <dbReference type="NCBI Taxonomy" id="943830"/>
    <lineage>
        <taxon>Bacteria</taxon>
        <taxon>Pseudomonadati</taxon>
        <taxon>Pseudomonadota</taxon>
        <taxon>Alphaproteobacteria</taxon>
        <taxon>Hyphomicrobiales</taxon>
        <taxon>Nitrobacteraceae</taxon>
        <taxon>Tardiphaga</taxon>
    </lineage>
</organism>
<reference evidence="2 3" key="1">
    <citation type="submission" date="2016-03" db="EMBL/GenBank/DDBJ databases">
        <title>Microsymbionts genomes from the relict species Vavilovia formosa (Stev.) Fed.</title>
        <authorList>
            <person name="Kopat V."/>
            <person name="Chirak E."/>
            <person name="Kimeklis A."/>
            <person name="Andronov E."/>
        </authorList>
    </citation>
    <scope>NUCLEOTIDE SEQUENCE [LARGE SCALE GENOMIC DNA]</scope>
    <source>
        <strain evidence="2 3">Vaf07</strain>
    </source>
</reference>
<dbReference type="EMBL" id="LVYV01000002">
    <property type="protein sequence ID" value="KZD24778.1"/>
    <property type="molecule type" value="Genomic_DNA"/>
</dbReference>
<dbReference type="SUPFAM" id="SSF47336">
    <property type="entry name" value="ACP-like"/>
    <property type="match status" value="1"/>
</dbReference>
<dbReference type="PROSITE" id="PS50075">
    <property type="entry name" value="CARRIER"/>
    <property type="match status" value="1"/>
</dbReference>
<dbReference type="InterPro" id="IPR009081">
    <property type="entry name" value="PP-bd_ACP"/>
</dbReference>
<proteinExistence type="predicted"/>
<gene>
    <name evidence="2" type="ORF">A4A58_20770</name>
</gene>
<dbReference type="STRING" id="943830.A4A58_20770"/>
<dbReference type="OrthoDB" id="2625323at2"/>
<evidence type="ECO:0000259" key="1">
    <source>
        <dbReference type="PROSITE" id="PS50075"/>
    </source>
</evidence>
<name>A0A161RNA5_9BRAD</name>
<evidence type="ECO:0000313" key="3">
    <source>
        <dbReference type="Proteomes" id="UP000076574"/>
    </source>
</evidence>
<dbReference type="Gene3D" id="1.10.1200.10">
    <property type="entry name" value="ACP-like"/>
    <property type="match status" value="1"/>
</dbReference>
<dbReference type="RefSeq" id="WP_068730608.1">
    <property type="nucleotide sequence ID" value="NZ_LVYV01000002.1"/>
</dbReference>
<keyword evidence="3" id="KW-1185">Reference proteome</keyword>
<accession>A0A161RNA5</accession>
<dbReference type="Proteomes" id="UP000076574">
    <property type="component" value="Unassembled WGS sequence"/>
</dbReference>
<protein>
    <submittedName>
        <fullName evidence="2">Acyl carrier protein</fullName>
    </submittedName>
</protein>
<dbReference type="InterPro" id="IPR036736">
    <property type="entry name" value="ACP-like_sf"/>
</dbReference>
<dbReference type="AlphaFoldDB" id="A0A161RNA5"/>
<feature type="domain" description="Carrier" evidence="1">
    <location>
        <begin position="6"/>
        <end position="87"/>
    </location>
</feature>